<dbReference type="RefSeq" id="WP_043407246.1">
    <property type="nucleotide sequence ID" value="NZ_JPMI01000275.1"/>
</dbReference>
<organism evidence="2 3">
    <name type="scientific">Archangium violaceum Cb vi76</name>
    <dbReference type="NCBI Taxonomy" id="1406225"/>
    <lineage>
        <taxon>Bacteria</taxon>
        <taxon>Pseudomonadati</taxon>
        <taxon>Myxococcota</taxon>
        <taxon>Myxococcia</taxon>
        <taxon>Myxococcales</taxon>
        <taxon>Cystobacterineae</taxon>
        <taxon>Archangiaceae</taxon>
        <taxon>Archangium</taxon>
    </lineage>
</organism>
<evidence type="ECO:0000256" key="1">
    <source>
        <dbReference type="SAM" id="Phobius"/>
    </source>
</evidence>
<feature type="transmembrane region" description="Helical" evidence="1">
    <location>
        <begin position="209"/>
        <end position="233"/>
    </location>
</feature>
<comment type="caution">
    <text evidence="2">The sequence shown here is derived from an EMBL/GenBank/DDBJ whole genome shotgun (WGS) entry which is preliminary data.</text>
</comment>
<feature type="transmembrane region" description="Helical" evidence="1">
    <location>
        <begin position="12"/>
        <end position="32"/>
    </location>
</feature>
<evidence type="ECO:0000313" key="2">
    <source>
        <dbReference type="EMBL" id="KFA88811.1"/>
    </source>
</evidence>
<keyword evidence="1" id="KW-0812">Transmembrane</keyword>
<protein>
    <submittedName>
        <fullName evidence="2">Uncharacterized protein</fullName>
    </submittedName>
</protein>
<gene>
    <name evidence="2" type="ORF">Q664_38535</name>
</gene>
<name>A0A084SK26_9BACT</name>
<dbReference type="Proteomes" id="UP000028547">
    <property type="component" value="Unassembled WGS sequence"/>
</dbReference>
<reference evidence="2 3" key="1">
    <citation type="submission" date="2014-07" db="EMBL/GenBank/DDBJ databases">
        <title>Draft Genome Sequence of Gephyronic Acid Producer, Cystobacter violaceus Strain Cb vi76.</title>
        <authorList>
            <person name="Stevens D.C."/>
            <person name="Young J."/>
            <person name="Carmichael R."/>
            <person name="Tan J."/>
            <person name="Taylor R.E."/>
        </authorList>
    </citation>
    <scope>NUCLEOTIDE SEQUENCE [LARGE SCALE GENOMIC DNA]</scope>
    <source>
        <strain evidence="2 3">Cb vi76</strain>
    </source>
</reference>
<feature type="transmembrane region" description="Helical" evidence="1">
    <location>
        <begin position="39"/>
        <end position="56"/>
    </location>
</feature>
<feature type="transmembrane region" description="Helical" evidence="1">
    <location>
        <begin position="245"/>
        <end position="263"/>
    </location>
</feature>
<feature type="transmembrane region" description="Helical" evidence="1">
    <location>
        <begin position="269"/>
        <end position="290"/>
    </location>
</feature>
<accession>A0A084SK26</accession>
<dbReference type="AlphaFoldDB" id="A0A084SK26"/>
<feature type="transmembrane region" description="Helical" evidence="1">
    <location>
        <begin position="68"/>
        <end position="90"/>
    </location>
</feature>
<proteinExistence type="predicted"/>
<keyword evidence="1" id="KW-1133">Transmembrane helix</keyword>
<keyword evidence="1" id="KW-0472">Membrane</keyword>
<sequence>MPVHLRFAPPSSIPRLLVTPAPAVMVGVYVMLRHGVSPAVIGLQVAAALLAAWGGARVARLPRDKVLAWAPALALGGLLCGFLTLVSPGLEGVHRWWVLGPLRLHASSLLAPLVLLGSAVLFDAGRPLAAAGAVLLMQALHLVQPDAAQATALGAASLVLITLSPGGPLPRWSLGSVVLLSTALAWGRPDPLLPVPHVEGIVRLAAEAGLLWGIAALASLAVIPLGLALVGVSRWSRASPMERRVTASLAMYLGIQALTPAFGHFPVPVLGFGVSPLLGTWLSLGIVGVLGPRKEEQD</sequence>
<dbReference type="EMBL" id="JPMI01000275">
    <property type="protein sequence ID" value="KFA88811.1"/>
    <property type="molecule type" value="Genomic_DNA"/>
</dbReference>
<evidence type="ECO:0000313" key="3">
    <source>
        <dbReference type="Proteomes" id="UP000028547"/>
    </source>
</evidence>